<keyword evidence="2" id="KW-1185">Reference proteome</keyword>
<feature type="compositionally biased region" description="Low complexity" evidence="1">
    <location>
        <begin position="331"/>
        <end position="341"/>
    </location>
</feature>
<feature type="compositionally biased region" description="Low complexity" evidence="1">
    <location>
        <begin position="173"/>
        <end position="200"/>
    </location>
</feature>
<dbReference type="WBParaSite" id="PSAMB.scaffold8232size6471.g31156.t1">
    <property type="protein sequence ID" value="PSAMB.scaffold8232size6471.g31156.t1"/>
    <property type="gene ID" value="PSAMB.scaffold8232size6471.g31156"/>
</dbReference>
<evidence type="ECO:0000313" key="3">
    <source>
        <dbReference type="WBParaSite" id="PSAMB.scaffold8232size6471.g31156.t1"/>
    </source>
</evidence>
<protein>
    <submittedName>
        <fullName evidence="3">Uncharacterized protein</fullName>
    </submittedName>
</protein>
<accession>A0A914XF09</accession>
<feature type="compositionally biased region" description="Low complexity" evidence="1">
    <location>
        <begin position="296"/>
        <end position="320"/>
    </location>
</feature>
<feature type="compositionally biased region" description="Polar residues" evidence="1">
    <location>
        <begin position="285"/>
        <end position="295"/>
    </location>
</feature>
<organism evidence="2 3">
    <name type="scientific">Plectus sambesii</name>
    <dbReference type="NCBI Taxonomy" id="2011161"/>
    <lineage>
        <taxon>Eukaryota</taxon>
        <taxon>Metazoa</taxon>
        <taxon>Ecdysozoa</taxon>
        <taxon>Nematoda</taxon>
        <taxon>Chromadorea</taxon>
        <taxon>Plectida</taxon>
        <taxon>Plectina</taxon>
        <taxon>Plectoidea</taxon>
        <taxon>Plectidae</taxon>
        <taxon>Plectus</taxon>
    </lineage>
</organism>
<name>A0A914XF09_9BILA</name>
<dbReference type="AlphaFoldDB" id="A0A914XF09"/>
<feature type="compositionally biased region" description="Low complexity" evidence="1">
    <location>
        <begin position="245"/>
        <end position="261"/>
    </location>
</feature>
<feature type="compositionally biased region" description="Polar residues" evidence="1">
    <location>
        <begin position="219"/>
        <end position="238"/>
    </location>
</feature>
<dbReference type="InterPro" id="IPR037093">
    <property type="entry name" value="PHAT_dom_sf"/>
</dbReference>
<feature type="region of interest" description="Disordered" evidence="1">
    <location>
        <begin position="173"/>
        <end position="262"/>
    </location>
</feature>
<dbReference type="Gene3D" id="1.25.40.170">
    <property type="entry name" value="Smaug, PHAT domain"/>
    <property type="match status" value="1"/>
</dbReference>
<dbReference type="GO" id="GO:0030371">
    <property type="term" value="F:translation repressor activity"/>
    <property type="evidence" value="ECO:0007669"/>
    <property type="project" value="InterPro"/>
</dbReference>
<evidence type="ECO:0000256" key="1">
    <source>
        <dbReference type="SAM" id="MobiDB-lite"/>
    </source>
</evidence>
<sequence>MAIFESPETNLEDEYFSVLLQIYERIIHHEAFTLAQKQRVMAWKRTVKKVFSPTLPRRRASYQFPSSGTERRGAGVPPTAGLPAGCLQPAPFASPSMRAAGACSPDRHRRMAPANGRWMQMIHSPSSPSNAPFPAAPVTVEQFALLRDMMAMQQFQLLSMAAHRYSVQALYDQQQQQQQQNGQQQPQQQQPHRVSQPHPQNQQPTSMNGRTWPPELSRHNSAPPNVSQPPLHTQSVHTQSHHKFASTPTSPPVTTASNAPSGVCQSQQFNQLAASLAAANFPHQPAQQRSSGNVGPQQQLSQSQQAPTKQQQQQPSQWPPGLGMDNSPLWTTSTTTNTSDSLVSPVPRPIKAHTFPTGSATATSNQGGSLSGGSDRSGAESPLGLMVYNFCGSQFELDKMCRSVAEMTLDLGSTGIQSKEIAGGY</sequence>
<feature type="compositionally biased region" description="Polar residues" evidence="1">
    <location>
        <begin position="356"/>
        <end position="366"/>
    </location>
</feature>
<dbReference type="GO" id="GO:0003723">
    <property type="term" value="F:RNA binding"/>
    <property type="evidence" value="ECO:0007669"/>
    <property type="project" value="InterPro"/>
</dbReference>
<feature type="region of interest" description="Disordered" evidence="1">
    <location>
        <begin position="283"/>
        <end position="377"/>
    </location>
</feature>
<proteinExistence type="predicted"/>
<reference evidence="3" key="1">
    <citation type="submission" date="2022-11" db="UniProtKB">
        <authorList>
            <consortium name="WormBaseParasite"/>
        </authorList>
    </citation>
    <scope>IDENTIFICATION</scope>
</reference>
<dbReference type="Proteomes" id="UP000887566">
    <property type="component" value="Unplaced"/>
</dbReference>
<evidence type="ECO:0000313" key="2">
    <source>
        <dbReference type="Proteomes" id="UP000887566"/>
    </source>
</evidence>